<dbReference type="Pfam" id="PF08281">
    <property type="entry name" value="Sigma70_r4_2"/>
    <property type="match status" value="1"/>
</dbReference>
<proteinExistence type="inferred from homology"/>
<dbReference type="InterPro" id="IPR013325">
    <property type="entry name" value="RNA_pol_sigma_r2"/>
</dbReference>
<protein>
    <submittedName>
        <fullName evidence="6">DNA-directed RNA polymerase sigma-70 factor</fullName>
    </submittedName>
</protein>
<evidence type="ECO:0000256" key="1">
    <source>
        <dbReference type="ARBA" id="ARBA00010641"/>
    </source>
</evidence>
<reference evidence="6" key="2">
    <citation type="submission" date="2020-09" db="EMBL/GenBank/DDBJ databases">
        <authorList>
            <person name="Sun Q."/>
            <person name="Zhou Y."/>
        </authorList>
    </citation>
    <scope>NUCLEOTIDE SEQUENCE</scope>
    <source>
        <strain evidence="6">CGMCC 1.15290</strain>
    </source>
</reference>
<name>A0A917IVM4_9BACT</name>
<dbReference type="EMBL" id="BMIB01000002">
    <property type="protein sequence ID" value="GGH64506.1"/>
    <property type="molecule type" value="Genomic_DNA"/>
</dbReference>
<dbReference type="AlphaFoldDB" id="A0A917IVM4"/>
<sequence>MSSLGTLSDIELAIRLKSDDEPAFSEIYSRYWDKLYIMARKRLNDKREAEEVVQDIFSNLWRRRDRLELQKGFSHYFAAAVKFEVINRLARRARTGVVASADATGYSDIPDMATLHTLDFNELYARFQEAVNELPEKCRIVFHLKLEHGLSQKEISRQMDISEKTVEAHLAKARKKLRDDLGNISSFFL</sequence>
<dbReference type="SUPFAM" id="SSF88946">
    <property type="entry name" value="Sigma2 domain of RNA polymerase sigma factors"/>
    <property type="match status" value="1"/>
</dbReference>
<dbReference type="GO" id="GO:0006352">
    <property type="term" value="P:DNA-templated transcription initiation"/>
    <property type="evidence" value="ECO:0007669"/>
    <property type="project" value="InterPro"/>
</dbReference>
<keyword evidence="6" id="KW-0240">DNA-directed RNA polymerase</keyword>
<keyword evidence="4" id="KW-0804">Transcription</keyword>
<dbReference type="InterPro" id="IPR014284">
    <property type="entry name" value="RNA_pol_sigma-70_dom"/>
</dbReference>
<dbReference type="InterPro" id="IPR007627">
    <property type="entry name" value="RNA_pol_sigma70_r2"/>
</dbReference>
<dbReference type="PRINTS" id="PR00038">
    <property type="entry name" value="HTHLUXR"/>
</dbReference>
<evidence type="ECO:0000256" key="2">
    <source>
        <dbReference type="ARBA" id="ARBA00023015"/>
    </source>
</evidence>
<evidence type="ECO:0000313" key="6">
    <source>
        <dbReference type="EMBL" id="GGH64506.1"/>
    </source>
</evidence>
<dbReference type="Pfam" id="PF04542">
    <property type="entry name" value="Sigma70_r2"/>
    <property type="match status" value="1"/>
</dbReference>
<dbReference type="InterPro" id="IPR013249">
    <property type="entry name" value="RNA_pol_sigma70_r4_t2"/>
</dbReference>
<dbReference type="GO" id="GO:0003677">
    <property type="term" value="F:DNA binding"/>
    <property type="evidence" value="ECO:0007669"/>
    <property type="project" value="InterPro"/>
</dbReference>
<dbReference type="InterPro" id="IPR039425">
    <property type="entry name" value="RNA_pol_sigma-70-like"/>
</dbReference>
<comment type="caution">
    <text evidence="6">The sequence shown here is derived from an EMBL/GenBank/DDBJ whole genome shotgun (WGS) entry which is preliminary data.</text>
</comment>
<keyword evidence="7" id="KW-1185">Reference proteome</keyword>
<evidence type="ECO:0000256" key="4">
    <source>
        <dbReference type="ARBA" id="ARBA00023163"/>
    </source>
</evidence>
<dbReference type="SMART" id="SM00421">
    <property type="entry name" value="HTH_LUXR"/>
    <property type="match status" value="1"/>
</dbReference>
<keyword evidence="3" id="KW-0731">Sigma factor</keyword>
<dbReference type="Proteomes" id="UP000627292">
    <property type="component" value="Unassembled WGS sequence"/>
</dbReference>
<dbReference type="GO" id="GO:0000428">
    <property type="term" value="C:DNA-directed RNA polymerase complex"/>
    <property type="evidence" value="ECO:0007669"/>
    <property type="project" value="UniProtKB-KW"/>
</dbReference>
<accession>A0A917IVM4</accession>
<dbReference type="InterPro" id="IPR036388">
    <property type="entry name" value="WH-like_DNA-bd_sf"/>
</dbReference>
<dbReference type="CDD" id="cd06171">
    <property type="entry name" value="Sigma70_r4"/>
    <property type="match status" value="1"/>
</dbReference>
<feature type="domain" description="HTH luxR-type" evidence="5">
    <location>
        <begin position="131"/>
        <end position="185"/>
    </location>
</feature>
<dbReference type="NCBIfam" id="TIGR02985">
    <property type="entry name" value="Sig70_bacteroi1"/>
    <property type="match status" value="1"/>
</dbReference>
<dbReference type="RefSeq" id="WP_188951569.1">
    <property type="nucleotide sequence ID" value="NZ_BMIB01000002.1"/>
</dbReference>
<reference evidence="6" key="1">
    <citation type="journal article" date="2014" name="Int. J. Syst. Evol. Microbiol.">
        <title>Complete genome sequence of Corynebacterium casei LMG S-19264T (=DSM 44701T), isolated from a smear-ripened cheese.</title>
        <authorList>
            <consortium name="US DOE Joint Genome Institute (JGI-PGF)"/>
            <person name="Walter F."/>
            <person name="Albersmeier A."/>
            <person name="Kalinowski J."/>
            <person name="Ruckert C."/>
        </authorList>
    </citation>
    <scope>NUCLEOTIDE SEQUENCE</scope>
    <source>
        <strain evidence="6">CGMCC 1.15290</strain>
    </source>
</reference>
<dbReference type="Gene3D" id="1.10.10.10">
    <property type="entry name" value="Winged helix-like DNA-binding domain superfamily/Winged helix DNA-binding domain"/>
    <property type="match status" value="1"/>
</dbReference>
<evidence type="ECO:0000313" key="7">
    <source>
        <dbReference type="Proteomes" id="UP000627292"/>
    </source>
</evidence>
<dbReference type="PANTHER" id="PTHR43133:SF46">
    <property type="entry name" value="RNA POLYMERASE SIGMA-70 FACTOR ECF SUBFAMILY"/>
    <property type="match status" value="1"/>
</dbReference>
<dbReference type="InterPro" id="IPR000792">
    <property type="entry name" value="Tscrpt_reg_LuxR_C"/>
</dbReference>
<organism evidence="6 7">
    <name type="scientific">Filimonas zeae</name>
    <dbReference type="NCBI Taxonomy" id="1737353"/>
    <lineage>
        <taxon>Bacteria</taxon>
        <taxon>Pseudomonadati</taxon>
        <taxon>Bacteroidota</taxon>
        <taxon>Chitinophagia</taxon>
        <taxon>Chitinophagales</taxon>
        <taxon>Chitinophagaceae</taxon>
        <taxon>Filimonas</taxon>
    </lineage>
</organism>
<evidence type="ECO:0000259" key="5">
    <source>
        <dbReference type="SMART" id="SM00421"/>
    </source>
</evidence>
<keyword evidence="2" id="KW-0805">Transcription regulation</keyword>
<dbReference type="NCBIfam" id="TIGR02937">
    <property type="entry name" value="sigma70-ECF"/>
    <property type="match status" value="1"/>
</dbReference>
<gene>
    <name evidence="6" type="ORF">GCM10011379_16630</name>
</gene>
<evidence type="ECO:0000256" key="3">
    <source>
        <dbReference type="ARBA" id="ARBA00023082"/>
    </source>
</evidence>
<dbReference type="GO" id="GO:0016987">
    <property type="term" value="F:sigma factor activity"/>
    <property type="evidence" value="ECO:0007669"/>
    <property type="project" value="UniProtKB-KW"/>
</dbReference>
<dbReference type="InterPro" id="IPR013324">
    <property type="entry name" value="RNA_pol_sigma_r3/r4-like"/>
</dbReference>
<dbReference type="Gene3D" id="1.10.1740.10">
    <property type="match status" value="1"/>
</dbReference>
<dbReference type="PANTHER" id="PTHR43133">
    <property type="entry name" value="RNA POLYMERASE ECF-TYPE SIGMA FACTO"/>
    <property type="match status" value="1"/>
</dbReference>
<dbReference type="InterPro" id="IPR014327">
    <property type="entry name" value="RNA_pol_sigma70_bacteroid"/>
</dbReference>
<comment type="similarity">
    <text evidence="1">Belongs to the sigma-70 factor family. ECF subfamily.</text>
</comment>
<dbReference type="SUPFAM" id="SSF88659">
    <property type="entry name" value="Sigma3 and sigma4 domains of RNA polymerase sigma factors"/>
    <property type="match status" value="1"/>
</dbReference>